<dbReference type="AlphaFoldDB" id="A0A699YTX0"/>
<name>A0A699YTX0_HAELA</name>
<protein>
    <submittedName>
        <fullName evidence="1">ARM repeat-containing protein</fullName>
    </submittedName>
</protein>
<accession>A0A699YTX0</accession>
<reference evidence="1 2" key="1">
    <citation type="submission" date="2020-02" db="EMBL/GenBank/DDBJ databases">
        <title>Draft genome sequence of Haematococcus lacustris strain NIES-144.</title>
        <authorList>
            <person name="Morimoto D."/>
            <person name="Nakagawa S."/>
            <person name="Yoshida T."/>
            <person name="Sawayama S."/>
        </authorList>
    </citation>
    <scope>NUCLEOTIDE SEQUENCE [LARGE SCALE GENOMIC DNA]</scope>
    <source>
        <strain evidence="1 2">NIES-144</strain>
    </source>
</reference>
<dbReference type="Pfam" id="PF20168">
    <property type="entry name" value="PDS5"/>
    <property type="match status" value="1"/>
</dbReference>
<keyword evidence="2" id="KW-1185">Reference proteome</keyword>
<gene>
    <name evidence="1" type="ORF">HaLaN_05713</name>
</gene>
<dbReference type="Proteomes" id="UP000485058">
    <property type="component" value="Unassembled WGS sequence"/>
</dbReference>
<comment type="caution">
    <text evidence="1">The sequence shown here is derived from an EMBL/GenBank/DDBJ whole genome shotgun (WGS) entry which is preliminary data.</text>
</comment>
<evidence type="ECO:0000313" key="2">
    <source>
        <dbReference type="Proteomes" id="UP000485058"/>
    </source>
</evidence>
<sequence>MQVNGGAGGGRLLSGAEASREVLGQLAAELVRVVRKGEAGGLAAQAAVHALAAVGCLLPEVVGGVASQLVGFVTDVLLPAPQLHLWPTQEGTEAGVAAGDEETSSNPLLLAKAAALRAVARGLTPSVEAGPMPAATVEAVKQLGQVLERLLDVDAEQEVPGCSGEEERGMLRLAAARAVLKLSTRHDSALPPSCYVATALMLQDPVPEPRAVFGAKLRKHVSRLLTMGLVASHAGAPRGGGWLPSKYAAMLALSGVTDAAVDPVELNKASAARGLREFVVAKRIAANAAAQAAALQPEPLAGTRRKGAAGNGGNIQEQPEFMLPHLLYLLALHPDCPDQDAVCGSQQQDSAGEAGAGDEAQALLAPFVAMLQALLEPLLLAAHAGGSGHTQAAALLPTLKRVLQSTKVTCLADEDSTAKMRLMCDLGSAVAAAIVTRENTGSPPPAAPPSQVAVVLPRSLFIMDHLAHAPKGVLGVEAVAGWH</sequence>
<proteinExistence type="predicted"/>
<dbReference type="EMBL" id="BLLF01000312">
    <property type="protein sequence ID" value="GFH10406.1"/>
    <property type="molecule type" value="Genomic_DNA"/>
</dbReference>
<evidence type="ECO:0000313" key="1">
    <source>
        <dbReference type="EMBL" id="GFH10406.1"/>
    </source>
</evidence>
<organism evidence="1 2">
    <name type="scientific">Haematococcus lacustris</name>
    <name type="common">Green alga</name>
    <name type="synonym">Haematococcus pluvialis</name>
    <dbReference type="NCBI Taxonomy" id="44745"/>
    <lineage>
        <taxon>Eukaryota</taxon>
        <taxon>Viridiplantae</taxon>
        <taxon>Chlorophyta</taxon>
        <taxon>core chlorophytes</taxon>
        <taxon>Chlorophyceae</taxon>
        <taxon>CS clade</taxon>
        <taxon>Chlamydomonadales</taxon>
        <taxon>Haematococcaceae</taxon>
        <taxon>Haematococcus</taxon>
    </lineage>
</organism>